<feature type="domain" description="Glycosyl hydrolases family 2 sugar binding" evidence="6">
    <location>
        <begin position="17"/>
        <end position="138"/>
    </location>
</feature>
<comment type="caution">
    <text evidence="9">The sequence shown here is derived from an EMBL/GenBank/DDBJ whole genome shotgun (WGS) entry which is preliminary data.</text>
</comment>
<dbReference type="SUPFAM" id="SSF49373">
    <property type="entry name" value="Invasin/intimin cell-adhesion fragments"/>
    <property type="match status" value="1"/>
</dbReference>
<evidence type="ECO:0000256" key="3">
    <source>
        <dbReference type="ARBA" id="ARBA00023295"/>
    </source>
</evidence>
<dbReference type="EMBL" id="JBHSDV010000004">
    <property type="protein sequence ID" value="MFC4388786.1"/>
    <property type="molecule type" value="Genomic_DNA"/>
</dbReference>
<dbReference type="Gene3D" id="3.20.20.80">
    <property type="entry name" value="Glycosidases"/>
    <property type="match status" value="1"/>
</dbReference>
<dbReference type="Pfam" id="PF02837">
    <property type="entry name" value="Glyco_hydro_2_N"/>
    <property type="match status" value="1"/>
</dbReference>
<dbReference type="InterPro" id="IPR006102">
    <property type="entry name" value="Ig-like_GH2"/>
</dbReference>
<dbReference type="InterPro" id="IPR017853">
    <property type="entry name" value="GH"/>
</dbReference>
<keyword evidence="2 9" id="KW-0378">Hydrolase</keyword>
<organism evidence="9 10">
    <name type="scientific">Gracilibacillus marinus</name>
    <dbReference type="NCBI Taxonomy" id="630535"/>
    <lineage>
        <taxon>Bacteria</taxon>
        <taxon>Bacillati</taxon>
        <taxon>Bacillota</taxon>
        <taxon>Bacilli</taxon>
        <taxon>Bacillales</taxon>
        <taxon>Bacillaceae</taxon>
        <taxon>Gracilibacillus</taxon>
    </lineage>
</organism>
<evidence type="ECO:0000259" key="8">
    <source>
        <dbReference type="Pfam" id="PF18565"/>
    </source>
</evidence>
<reference evidence="10" key="1">
    <citation type="journal article" date="2019" name="Int. J. Syst. Evol. Microbiol.">
        <title>The Global Catalogue of Microorganisms (GCM) 10K type strain sequencing project: providing services to taxonomists for standard genome sequencing and annotation.</title>
        <authorList>
            <consortium name="The Broad Institute Genomics Platform"/>
            <consortium name="The Broad Institute Genome Sequencing Center for Infectious Disease"/>
            <person name="Wu L."/>
            <person name="Ma J."/>
        </authorList>
    </citation>
    <scope>NUCLEOTIDE SEQUENCE [LARGE SCALE GENOMIC DNA]</scope>
    <source>
        <strain evidence="10">KACC 14058</strain>
    </source>
</reference>
<dbReference type="Gene3D" id="2.60.120.260">
    <property type="entry name" value="Galactose-binding domain-like"/>
    <property type="match status" value="1"/>
</dbReference>
<feature type="domain" description="DUF4982" evidence="7">
    <location>
        <begin position="569"/>
        <end position="628"/>
    </location>
</feature>
<evidence type="ECO:0000256" key="1">
    <source>
        <dbReference type="ARBA" id="ARBA00007401"/>
    </source>
</evidence>
<comment type="similarity">
    <text evidence="1">Belongs to the glycosyl hydrolase 2 family.</text>
</comment>
<dbReference type="PRINTS" id="PR00132">
    <property type="entry name" value="GLHYDRLASE2"/>
</dbReference>
<feature type="domain" description="Glycoside hydrolase family 2" evidence="8">
    <location>
        <begin position="644"/>
        <end position="746"/>
    </location>
</feature>
<dbReference type="InterPro" id="IPR006101">
    <property type="entry name" value="Glyco_hydro_2"/>
</dbReference>
<dbReference type="PANTHER" id="PTHR42732">
    <property type="entry name" value="BETA-GALACTOSIDASE"/>
    <property type="match status" value="1"/>
</dbReference>
<evidence type="ECO:0000259" key="6">
    <source>
        <dbReference type="Pfam" id="PF02837"/>
    </source>
</evidence>
<feature type="domain" description="Glycoside hydrolase family 2 immunoglobulin-like beta-sandwich" evidence="4">
    <location>
        <begin position="150"/>
        <end position="243"/>
    </location>
</feature>
<proteinExistence type="inferred from homology"/>
<dbReference type="GO" id="GO:0016787">
    <property type="term" value="F:hydrolase activity"/>
    <property type="evidence" value="ECO:0007669"/>
    <property type="project" value="UniProtKB-KW"/>
</dbReference>
<evidence type="ECO:0000259" key="4">
    <source>
        <dbReference type="Pfam" id="PF00703"/>
    </source>
</evidence>
<sequence length="1134" mass="129791">MINKQIRFNDHWQFAKSSLDVDHYDGLSFQNVDIPHDWLIYQTTDLYENSIGWYRKNFTVHTLEMDYILAFDGVYMDSTVYVNGYFIGEWKYGYSFFEHNITKALSLGENEIVVKVIHQSPNSRWYSGAGIYRNVYLKERSNNYITTDGVYIHIERDNHMWEVTVETTMQLENKLNLKHQIFYNGEQINSTIDEVHQEYSEQKMQVIDPFLWSPDDPNLYTLVTTLYNDNQCIDKVSQHIGFREIVLDPNKGFILNGKSMKLNGVCEHHDLGALGSAFNPYAWKRRLKILKDMGVNAIRTAHNMPSKEVMELADSEGFLIISEAFDMWERSKTPYDYARFFKVWAYQDVRSWVKRDRNHPSLLLWSIGNEIYDTHVDERGQEITRQLVQYVREFDPKGNAHITIGSNYMPWENAQKCADIVKVAGYNYAEKYYQEHHKKYPDWIIYGSETASTVQSRGIYHFPYNQPILVDDDEQCSSLGNSSTSWGAESTESCIIADRDTPFSIGTFIWTGFDYIGEPTPYHTKNAYLGQIDTATFPKDAYYIYQAAWTDYKKSPMVHIFPYWDFNEGQAIDIRVCSNAPKVEVYINNQLLDTFYPDLKEGDGLTGWWTVPYVKGEIKAIAYDENNELIAKQLRKSFGDSSTIHLQTDKFYLEANGQDLAFLTITMKDAYGNQVENATNRVEVSVVGEGRLIGLDNGDATDYDHYKGTSKRLFSGKLMAIIATTKKAGDIIVNVSSNGLSQASVTLQSIESKQDKTGVSAIERNQSLDVVTGRKNEVPVRKIELSCYETRTLTPNVPQISVQASIYPLNATYEEIEWAIVNDVGIPSTLATIEQLGTEATIIAKGDGAFRVRCVTRNGTDKIKLISELEFQVEGFGSQSKNPYSFVYAGLYDAGIGEIGNGNEKGIATSRDGQTIVGYKQLDFGLFGAEQITIPIFALTNNQYEIDIWDGYPNKENSKRLVNGIYQKQSIWNVYQEETFTFHEKVTGITDIYFVFRDKVHMKGFYCKQMNHATDQLDAKSYATIYGDSYEVTEKGIERIGNNVTITYDAISFDGCEINQLSLYGSCSIHNTVHILLENEKEARKEILEMEPSSEPTLYSFNISPMYNECKISFIFLPGSQFDLYWFTFDEAGT</sequence>
<dbReference type="PANTHER" id="PTHR42732:SF1">
    <property type="entry name" value="BETA-MANNOSIDASE"/>
    <property type="match status" value="1"/>
</dbReference>
<dbReference type="InterPro" id="IPR036156">
    <property type="entry name" value="Beta-gal/glucu_dom_sf"/>
</dbReference>
<dbReference type="InterPro" id="IPR023232">
    <property type="entry name" value="Glyco_hydro_2_AS"/>
</dbReference>
<evidence type="ECO:0000256" key="2">
    <source>
        <dbReference type="ARBA" id="ARBA00022801"/>
    </source>
</evidence>
<evidence type="ECO:0000313" key="9">
    <source>
        <dbReference type="EMBL" id="MFC4388786.1"/>
    </source>
</evidence>
<dbReference type="SUPFAM" id="SSF49303">
    <property type="entry name" value="beta-Galactosidase/glucuronidase domain"/>
    <property type="match status" value="1"/>
</dbReference>
<dbReference type="Pfam" id="PF00703">
    <property type="entry name" value="Glyco_hydro_2"/>
    <property type="match status" value="1"/>
</dbReference>
<feature type="domain" description="Glycoside hydrolase family 2 catalytic" evidence="5">
    <location>
        <begin position="251"/>
        <end position="403"/>
    </location>
</feature>
<evidence type="ECO:0000259" key="7">
    <source>
        <dbReference type="Pfam" id="PF16355"/>
    </source>
</evidence>
<name>A0ABV8VYP6_9BACI</name>
<dbReference type="InterPro" id="IPR032311">
    <property type="entry name" value="DUF4982"/>
</dbReference>
<evidence type="ECO:0000259" key="5">
    <source>
        <dbReference type="Pfam" id="PF02836"/>
    </source>
</evidence>
<dbReference type="RefSeq" id="WP_390200065.1">
    <property type="nucleotide sequence ID" value="NZ_JBHSDV010000004.1"/>
</dbReference>
<dbReference type="InterPro" id="IPR008979">
    <property type="entry name" value="Galactose-bd-like_sf"/>
</dbReference>
<gene>
    <name evidence="9" type="ORF">ACFOZ1_13375</name>
</gene>
<keyword evidence="3" id="KW-0326">Glycosidase</keyword>
<dbReference type="SUPFAM" id="SSF49785">
    <property type="entry name" value="Galactose-binding domain-like"/>
    <property type="match status" value="1"/>
</dbReference>
<dbReference type="InterPro" id="IPR013783">
    <property type="entry name" value="Ig-like_fold"/>
</dbReference>
<dbReference type="InterPro" id="IPR006103">
    <property type="entry name" value="Glyco_hydro_2_cat"/>
</dbReference>
<keyword evidence="10" id="KW-1185">Reference proteome</keyword>
<dbReference type="Pfam" id="PF18565">
    <property type="entry name" value="Glyco_hydro2_C5"/>
    <property type="match status" value="1"/>
</dbReference>
<dbReference type="InterPro" id="IPR051913">
    <property type="entry name" value="GH2_Domain-Containing"/>
</dbReference>
<dbReference type="InterPro" id="IPR006104">
    <property type="entry name" value="Glyco_hydro_2_N"/>
</dbReference>
<protein>
    <submittedName>
        <fullName evidence="9">Glycoside hydrolase family 2 TIM barrel-domain containing protein</fullName>
    </submittedName>
</protein>
<dbReference type="InterPro" id="IPR040605">
    <property type="entry name" value="Glyco_hydro2_dom5"/>
</dbReference>
<dbReference type="PROSITE" id="PS00608">
    <property type="entry name" value="GLYCOSYL_HYDROL_F2_2"/>
    <property type="match status" value="1"/>
</dbReference>
<dbReference type="SUPFAM" id="SSF51445">
    <property type="entry name" value="(Trans)glycosidases"/>
    <property type="match status" value="1"/>
</dbReference>
<dbReference type="Proteomes" id="UP001595880">
    <property type="component" value="Unassembled WGS sequence"/>
</dbReference>
<accession>A0ABV8VYP6</accession>
<dbReference type="Pfam" id="PF02836">
    <property type="entry name" value="Glyco_hydro_2_C"/>
    <property type="match status" value="1"/>
</dbReference>
<evidence type="ECO:0000313" key="10">
    <source>
        <dbReference type="Proteomes" id="UP001595880"/>
    </source>
</evidence>
<dbReference type="Pfam" id="PF16355">
    <property type="entry name" value="DUF4982"/>
    <property type="match status" value="1"/>
</dbReference>
<dbReference type="Gene3D" id="2.60.40.10">
    <property type="entry name" value="Immunoglobulins"/>
    <property type="match status" value="3"/>
</dbReference>
<dbReference type="InterPro" id="IPR008964">
    <property type="entry name" value="Invasin/intimin_cell_adhesion"/>
</dbReference>